<name>A0A8I2YS03_9AGAM</name>
<dbReference type="EMBL" id="JAGFBS010000009">
    <property type="protein sequence ID" value="KAG6377365.1"/>
    <property type="molecule type" value="Genomic_DNA"/>
</dbReference>
<dbReference type="Proteomes" id="UP000683000">
    <property type="component" value="Unassembled WGS sequence"/>
</dbReference>
<evidence type="ECO:0000313" key="2">
    <source>
        <dbReference type="EMBL" id="KAG6377365.1"/>
    </source>
</evidence>
<protein>
    <submittedName>
        <fullName evidence="2">Uncharacterized protein</fullName>
    </submittedName>
</protein>
<gene>
    <name evidence="2" type="ORF">JVT61DRAFT_15161</name>
</gene>
<sequence>MDAREDLPKVSIDTEQDWRRIQHNFSAALLARLDTELESHGQAGDKDALLPHAHQFLETLFDISRPNLRINGRTSIADEPCDDEDDLDMEPFDEALDRHIWSLSDQRLKWDKDVADRRRTRPTDIEKLVADGLTQHHGCDVETSETSNEYADFSAKQVDPELERTLLNTVSLAPRPLQSIQSLQNRSDKIKSVSAEVKALKP</sequence>
<dbReference type="AlphaFoldDB" id="A0A8I2YS03"/>
<evidence type="ECO:0000313" key="3">
    <source>
        <dbReference type="Proteomes" id="UP000683000"/>
    </source>
</evidence>
<proteinExistence type="predicted"/>
<reference evidence="2" key="1">
    <citation type="submission" date="2021-03" db="EMBL/GenBank/DDBJ databases">
        <title>Evolutionary innovations through gain and loss of genes in the ectomycorrhizal Boletales.</title>
        <authorList>
            <person name="Wu G."/>
            <person name="Miyauchi S."/>
            <person name="Morin E."/>
            <person name="Yang Z.-L."/>
            <person name="Xu J."/>
            <person name="Martin F.M."/>
        </authorList>
    </citation>
    <scope>NUCLEOTIDE SEQUENCE</scope>
    <source>
        <strain evidence="2">BR01</strain>
    </source>
</reference>
<keyword evidence="3" id="KW-1185">Reference proteome</keyword>
<evidence type="ECO:0000256" key="1">
    <source>
        <dbReference type="SAM" id="MobiDB-lite"/>
    </source>
</evidence>
<comment type="caution">
    <text evidence="2">The sequence shown here is derived from an EMBL/GenBank/DDBJ whole genome shotgun (WGS) entry which is preliminary data.</text>
</comment>
<feature type="region of interest" description="Disordered" evidence="1">
    <location>
        <begin position="182"/>
        <end position="202"/>
    </location>
</feature>
<accession>A0A8I2YS03</accession>
<dbReference type="OrthoDB" id="2135762at2759"/>
<organism evidence="2 3">
    <name type="scientific">Boletus reticuloceps</name>
    <dbReference type="NCBI Taxonomy" id="495285"/>
    <lineage>
        <taxon>Eukaryota</taxon>
        <taxon>Fungi</taxon>
        <taxon>Dikarya</taxon>
        <taxon>Basidiomycota</taxon>
        <taxon>Agaricomycotina</taxon>
        <taxon>Agaricomycetes</taxon>
        <taxon>Agaricomycetidae</taxon>
        <taxon>Boletales</taxon>
        <taxon>Boletineae</taxon>
        <taxon>Boletaceae</taxon>
        <taxon>Boletoideae</taxon>
        <taxon>Boletus</taxon>
    </lineage>
</organism>